<dbReference type="Proteomes" id="UP001152646">
    <property type="component" value="Unassembled WGS sequence"/>
</dbReference>
<gene>
    <name evidence="1" type="ORF">PSALAMII_LOCUS1806</name>
</gene>
<evidence type="ECO:0000313" key="1">
    <source>
        <dbReference type="EMBL" id="CAG8296556.1"/>
    </source>
</evidence>
<dbReference type="GO" id="GO:0006396">
    <property type="term" value="P:RNA processing"/>
    <property type="evidence" value="ECO:0007669"/>
    <property type="project" value="InterPro"/>
</dbReference>
<dbReference type="EMBL" id="CAJVPA010000068">
    <property type="protein sequence ID" value="CAG8296556.1"/>
    <property type="molecule type" value="Genomic_DNA"/>
</dbReference>
<dbReference type="InterPro" id="IPR036389">
    <property type="entry name" value="RNase_III_sf"/>
</dbReference>
<dbReference type="GO" id="GO:0004525">
    <property type="term" value="F:ribonuclease III activity"/>
    <property type="evidence" value="ECO:0007669"/>
    <property type="project" value="InterPro"/>
</dbReference>
<organism evidence="1 2">
    <name type="scientific">Penicillium salamii</name>
    <dbReference type="NCBI Taxonomy" id="1612424"/>
    <lineage>
        <taxon>Eukaryota</taxon>
        <taxon>Fungi</taxon>
        <taxon>Dikarya</taxon>
        <taxon>Ascomycota</taxon>
        <taxon>Pezizomycotina</taxon>
        <taxon>Eurotiomycetes</taxon>
        <taxon>Eurotiomycetidae</taxon>
        <taxon>Eurotiales</taxon>
        <taxon>Aspergillaceae</taxon>
        <taxon>Penicillium</taxon>
    </lineage>
</organism>
<protein>
    <submittedName>
        <fullName evidence="1">Uncharacterized protein</fullName>
    </submittedName>
</protein>
<dbReference type="AlphaFoldDB" id="A0A9W4IL34"/>
<comment type="caution">
    <text evidence="1">The sequence shown here is derived from an EMBL/GenBank/DDBJ whole genome shotgun (WGS) entry which is preliminary data.</text>
</comment>
<name>A0A9W4IL34_9EURO</name>
<accession>A0A9W4IL34</accession>
<sequence length="60" mass="6553">MEEFQNQIGYHFISSNLLREALHPAGTASPHANKRLVFDGNTTDTFDTASGACVQSTNLK</sequence>
<evidence type="ECO:0000313" key="2">
    <source>
        <dbReference type="Proteomes" id="UP001152646"/>
    </source>
</evidence>
<dbReference type="OrthoDB" id="2151789at2759"/>
<proteinExistence type="predicted"/>
<dbReference type="SUPFAM" id="SSF69065">
    <property type="entry name" value="RNase III domain-like"/>
    <property type="match status" value="1"/>
</dbReference>
<reference evidence="1" key="1">
    <citation type="submission" date="2021-07" db="EMBL/GenBank/DDBJ databases">
        <authorList>
            <person name="Branca A.L. A."/>
        </authorList>
    </citation>
    <scope>NUCLEOTIDE SEQUENCE</scope>
</reference>